<organism evidence="1 3">
    <name type="scientific">Limnoraphis robusta CS-951</name>
    <dbReference type="NCBI Taxonomy" id="1637645"/>
    <lineage>
        <taxon>Bacteria</taxon>
        <taxon>Bacillati</taxon>
        <taxon>Cyanobacteriota</taxon>
        <taxon>Cyanophyceae</taxon>
        <taxon>Oscillatoriophycideae</taxon>
        <taxon>Oscillatoriales</taxon>
        <taxon>Sirenicapillariaceae</taxon>
        <taxon>Limnoraphis</taxon>
    </lineage>
</organism>
<dbReference type="EMBL" id="LATL02000282">
    <property type="protein sequence ID" value="KMW70050.1"/>
    <property type="molecule type" value="Genomic_DNA"/>
</dbReference>
<reference evidence="1 3" key="1">
    <citation type="submission" date="2015-06" db="EMBL/GenBank/DDBJ databases">
        <title>Draft genome assembly of filamentous brackish cyanobacterium Limnoraphis robusta strain CS-951.</title>
        <authorList>
            <person name="Willis A."/>
            <person name="Parks M."/>
            <person name="Burford M.A."/>
        </authorList>
    </citation>
    <scope>NUCLEOTIDE SEQUENCE [LARGE SCALE GENOMIC DNA]</scope>
    <source>
        <strain evidence="1 3">CS-951</strain>
    </source>
</reference>
<name>A0A0F5YDD0_9CYAN</name>
<dbReference type="OrthoDB" id="462714at2"/>
<comment type="caution">
    <text evidence="1">The sequence shown here is derived from an EMBL/GenBank/DDBJ whole genome shotgun (WGS) entry which is preliminary data.</text>
</comment>
<evidence type="ECO:0000313" key="3">
    <source>
        <dbReference type="Proteomes" id="UP000033607"/>
    </source>
</evidence>
<evidence type="ECO:0000313" key="2">
    <source>
        <dbReference type="EMBL" id="KMW70050.1"/>
    </source>
</evidence>
<dbReference type="EMBL" id="LATL02000241">
    <property type="protein sequence ID" value="KKD36240.1"/>
    <property type="molecule type" value="Genomic_DNA"/>
</dbReference>
<sequence length="90" mass="10111">MAYRFYAFKPNGQSNPDGSPCQGILYQSFTGQSFADKNWLETHRYIAGSARLQGTSLFIPLNFFEPKPISPKKQGIRKSFEAIYASAGLR</sequence>
<dbReference type="AlphaFoldDB" id="A0A0F5YDD0"/>
<dbReference type="RefSeq" id="WP_046280516.1">
    <property type="nucleotide sequence ID" value="NZ_LATL02000241.1"/>
</dbReference>
<dbReference type="Proteomes" id="UP000033607">
    <property type="component" value="Unassembled WGS sequence"/>
</dbReference>
<protein>
    <submittedName>
        <fullName evidence="1">Uncharacterized protein</fullName>
    </submittedName>
</protein>
<evidence type="ECO:0000313" key="1">
    <source>
        <dbReference type="EMBL" id="KKD36240.1"/>
    </source>
</evidence>
<accession>A0A0F5YDD0</accession>
<proteinExistence type="predicted"/>
<gene>
    <name evidence="1" type="ORF">WN50_20865</name>
    <name evidence="2" type="ORF">WN50_38330</name>
</gene>